<reference evidence="1 2" key="1">
    <citation type="journal article" date="2019" name="Genome Biol. Evol.">
        <title>Insights into the evolution of the New World diploid cottons (Gossypium, subgenus Houzingenia) based on genome sequencing.</title>
        <authorList>
            <person name="Grover C.E."/>
            <person name="Arick M.A. 2nd"/>
            <person name="Thrash A."/>
            <person name="Conover J.L."/>
            <person name="Sanders W.S."/>
            <person name="Peterson D.G."/>
            <person name="Frelichowski J.E."/>
            <person name="Scheffler J.A."/>
            <person name="Scheffler B.E."/>
            <person name="Wendel J.F."/>
        </authorList>
    </citation>
    <scope>NUCLEOTIDE SEQUENCE [LARGE SCALE GENOMIC DNA]</scope>
    <source>
        <strain evidence="1">1</strain>
        <tissue evidence="1">Leaf</tissue>
    </source>
</reference>
<protein>
    <submittedName>
        <fullName evidence="1">Uncharacterized protein</fullName>
    </submittedName>
</protein>
<dbReference type="EMBL" id="JABFAF010000005">
    <property type="protein sequence ID" value="MBA0856500.1"/>
    <property type="molecule type" value="Genomic_DNA"/>
</dbReference>
<organism evidence="1 2">
    <name type="scientific">Gossypium schwendimanii</name>
    <name type="common">Cotton</name>
    <dbReference type="NCBI Taxonomy" id="34291"/>
    <lineage>
        <taxon>Eukaryota</taxon>
        <taxon>Viridiplantae</taxon>
        <taxon>Streptophyta</taxon>
        <taxon>Embryophyta</taxon>
        <taxon>Tracheophyta</taxon>
        <taxon>Spermatophyta</taxon>
        <taxon>Magnoliopsida</taxon>
        <taxon>eudicotyledons</taxon>
        <taxon>Gunneridae</taxon>
        <taxon>Pentapetalae</taxon>
        <taxon>rosids</taxon>
        <taxon>malvids</taxon>
        <taxon>Malvales</taxon>
        <taxon>Malvaceae</taxon>
        <taxon>Malvoideae</taxon>
        <taxon>Gossypium</taxon>
    </lineage>
</organism>
<keyword evidence="2" id="KW-1185">Reference proteome</keyword>
<gene>
    <name evidence="1" type="ORF">Goshw_029462</name>
</gene>
<evidence type="ECO:0000313" key="1">
    <source>
        <dbReference type="EMBL" id="MBA0856500.1"/>
    </source>
</evidence>
<evidence type="ECO:0000313" key="2">
    <source>
        <dbReference type="Proteomes" id="UP000593576"/>
    </source>
</evidence>
<proteinExistence type="predicted"/>
<name>A0A7J9LCP9_GOSSC</name>
<dbReference type="OrthoDB" id="10374014at2759"/>
<dbReference type="Proteomes" id="UP000593576">
    <property type="component" value="Unassembled WGS sequence"/>
</dbReference>
<comment type="caution">
    <text evidence="1">The sequence shown here is derived from an EMBL/GenBank/DDBJ whole genome shotgun (WGS) entry which is preliminary data.</text>
</comment>
<accession>A0A7J9LCP9</accession>
<sequence length="154" mass="16766">MEGTGLAKVSFKDKLMTNVGGFVGGTDEGLENGDFEILEEDVKDTGKVVNVDYNTTVGKQGKFASFVMVMEMEKLVEFLSKEPDNASRDLRLEDDFEVPIEVTKMENDDTGIKLMSGRLIGEEPSNQIVIVEHGGVDVPTVGGLSTKKNCSLWG</sequence>
<dbReference type="AlphaFoldDB" id="A0A7J9LCP9"/>